<organism evidence="10 11">
    <name type="scientific">Pararhodobacter oceanensis</name>
    <dbReference type="NCBI Taxonomy" id="2172121"/>
    <lineage>
        <taxon>Bacteria</taxon>
        <taxon>Pseudomonadati</taxon>
        <taxon>Pseudomonadota</taxon>
        <taxon>Alphaproteobacteria</taxon>
        <taxon>Rhodobacterales</taxon>
        <taxon>Paracoccaceae</taxon>
        <taxon>Pararhodobacter</taxon>
    </lineage>
</organism>
<evidence type="ECO:0000256" key="3">
    <source>
        <dbReference type="ARBA" id="ARBA00022692"/>
    </source>
</evidence>
<evidence type="ECO:0000256" key="2">
    <source>
        <dbReference type="ARBA" id="ARBA00022448"/>
    </source>
</evidence>
<keyword evidence="7" id="KW-0407">Ion channel</keyword>
<keyword evidence="5" id="KW-0406">Ion transport</keyword>
<evidence type="ECO:0000256" key="7">
    <source>
        <dbReference type="ARBA" id="ARBA00023303"/>
    </source>
</evidence>
<dbReference type="GO" id="GO:0008076">
    <property type="term" value="C:voltage-gated potassium channel complex"/>
    <property type="evidence" value="ECO:0007669"/>
    <property type="project" value="InterPro"/>
</dbReference>
<dbReference type="PRINTS" id="PR01333">
    <property type="entry name" value="2POREKCHANEL"/>
</dbReference>
<dbReference type="GO" id="GO:0005249">
    <property type="term" value="F:voltage-gated potassium channel activity"/>
    <property type="evidence" value="ECO:0007669"/>
    <property type="project" value="InterPro"/>
</dbReference>
<feature type="transmembrane region" description="Helical" evidence="8">
    <location>
        <begin position="25"/>
        <end position="48"/>
    </location>
</feature>
<feature type="transmembrane region" description="Helical" evidence="8">
    <location>
        <begin position="146"/>
        <end position="165"/>
    </location>
</feature>
<evidence type="ECO:0000256" key="5">
    <source>
        <dbReference type="ARBA" id="ARBA00023065"/>
    </source>
</evidence>
<dbReference type="InterPro" id="IPR013099">
    <property type="entry name" value="K_chnl_dom"/>
</dbReference>
<gene>
    <name evidence="10" type="ORF">DDE20_05265</name>
</gene>
<evidence type="ECO:0000256" key="8">
    <source>
        <dbReference type="SAM" id="Phobius"/>
    </source>
</evidence>
<dbReference type="InterPro" id="IPR028325">
    <property type="entry name" value="VG_K_chnl"/>
</dbReference>
<dbReference type="SUPFAM" id="SSF81324">
    <property type="entry name" value="Voltage-gated potassium channels"/>
    <property type="match status" value="1"/>
</dbReference>
<comment type="caution">
    <text evidence="10">The sequence shown here is derived from an EMBL/GenBank/DDBJ whole genome shotgun (WGS) entry which is preliminary data.</text>
</comment>
<feature type="transmembrane region" description="Helical" evidence="8">
    <location>
        <begin position="202"/>
        <end position="219"/>
    </location>
</feature>
<dbReference type="Pfam" id="PF07885">
    <property type="entry name" value="Ion_trans_2"/>
    <property type="match status" value="1"/>
</dbReference>
<dbReference type="PANTHER" id="PTHR11537:SF254">
    <property type="entry name" value="POTASSIUM VOLTAGE-GATED CHANNEL PROTEIN SHAB"/>
    <property type="match status" value="1"/>
</dbReference>
<evidence type="ECO:0000313" key="10">
    <source>
        <dbReference type="EMBL" id="PVH29541.1"/>
    </source>
</evidence>
<keyword evidence="3 8" id="KW-0812">Transmembrane</keyword>
<feature type="transmembrane region" description="Helical" evidence="8">
    <location>
        <begin position="86"/>
        <end position="104"/>
    </location>
</feature>
<sequence length="263" mass="29205">MSDDEEIPLKQAVRRLYYSRAPHAVWFRYGLIVFDILSILFFIAAAAYPQTATATLISAGIGAVILADFLARLWVAGSRWRMMRRLYTLADIAVLASLLIGPMISEDITFLGILRGVRLLLSYRLMRDLRYDSKFIQRHEDTVIAAVNLFVFIFVTTSLAFTLFFDPHTGPAAYIDALYFTVATLTTTGYGDITLNSPGGKLFSAAVMVIGVALFVQLARSMFMPGKVKFECPECGLNRHDPDAVHCKHCGEVVKISTPGFSD</sequence>
<name>A0A2T8HVU5_9RHOB</name>
<accession>A0A2T8HVU5</accession>
<evidence type="ECO:0000256" key="1">
    <source>
        <dbReference type="ARBA" id="ARBA00004141"/>
    </source>
</evidence>
<feature type="transmembrane region" description="Helical" evidence="8">
    <location>
        <begin position="54"/>
        <end position="74"/>
    </location>
</feature>
<protein>
    <submittedName>
        <fullName evidence="10">Ion transporter</fullName>
    </submittedName>
</protein>
<reference evidence="10 11" key="1">
    <citation type="submission" date="2018-04" db="EMBL/GenBank/DDBJ databases">
        <title>Pararhodobacter oceanense sp. nov., isolated from marine intertidal sediment.</title>
        <authorList>
            <person name="Wang X.-L."/>
            <person name="Du Z.-J."/>
        </authorList>
    </citation>
    <scope>NUCLEOTIDE SEQUENCE [LARGE SCALE GENOMIC DNA]</scope>
    <source>
        <strain evidence="10 11">AM505</strain>
    </source>
</reference>
<dbReference type="Proteomes" id="UP000245911">
    <property type="component" value="Unassembled WGS sequence"/>
</dbReference>
<dbReference type="RefSeq" id="WP_116557424.1">
    <property type="nucleotide sequence ID" value="NZ_QDKM01000002.1"/>
</dbReference>
<keyword evidence="4 8" id="KW-1133">Transmembrane helix</keyword>
<dbReference type="PANTHER" id="PTHR11537">
    <property type="entry name" value="VOLTAGE-GATED POTASSIUM CHANNEL"/>
    <property type="match status" value="1"/>
</dbReference>
<evidence type="ECO:0000256" key="4">
    <source>
        <dbReference type="ARBA" id="ARBA00022989"/>
    </source>
</evidence>
<evidence type="ECO:0000256" key="6">
    <source>
        <dbReference type="ARBA" id="ARBA00023136"/>
    </source>
</evidence>
<dbReference type="AlphaFoldDB" id="A0A2T8HVU5"/>
<keyword evidence="2" id="KW-0813">Transport</keyword>
<keyword evidence="11" id="KW-1185">Reference proteome</keyword>
<evidence type="ECO:0000259" key="9">
    <source>
        <dbReference type="Pfam" id="PF07885"/>
    </source>
</evidence>
<dbReference type="Gene3D" id="1.10.287.70">
    <property type="match status" value="1"/>
</dbReference>
<dbReference type="GO" id="GO:0001508">
    <property type="term" value="P:action potential"/>
    <property type="evidence" value="ECO:0007669"/>
    <property type="project" value="TreeGrafter"/>
</dbReference>
<feature type="domain" description="Potassium channel" evidence="9">
    <location>
        <begin position="153"/>
        <end position="221"/>
    </location>
</feature>
<proteinExistence type="predicted"/>
<evidence type="ECO:0000313" key="11">
    <source>
        <dbReference type="Proteomes" id="UP000245911"/>
    </source>
</evidence>
<dbReference type="EMBL" id="QDKM01000002">
    <property type="protein sequence ID" value="PVH29541.1"/>
    <property type="molecule type" value="Genomic_DNA"/>
</dbReference>
<comment type="subcellular location">
    <subcellularLocation>
        <location evidence="1">Membrane</location>
        <topology evidence="1">Multi-pass membrane protein</topology>
    </subcellularLocation>
</comment>
<keyword evidence="6 8" id="KW-0472">Membrane</keyword>
<dbReference type="InterPro" id="IPR003280">
    <property type="entry name" value="2pore_dom_K_chnl"/>
</dbReference>
<dbReference type="OrthoDB" id="9799090at2"/>